<keyword evidence="2" id="KW-0472">Membrane</keyword>
<feature type="transmembrane region" description="Helical" evidence="2">
    <location>
        <begin position="21"/>
        <end position="39"/>
    </location>
</feature>
<protein>
    <recommendedName>
        <fullName evidence="5">Intradiol ring-cleavage dioxygenase</fullName>
    </recommendedName>
</protein>
<dbReference type="RefSeq" id="WP_378282058.1">
    <property type="nucleotide sequence ID" value="NZ_JBHSON010000014.1"/>
</dbReference>
<proteinExistence type="predicted"/>
<organism evidence="3 4">
    <name type="scientific">Actinomadura rugatobispora</name>
    <dbReference type="NCBI Taxonomy" id="1994"/>
    <lineage>
        <taxon>Bacteria</taxon>
        <taxon>Bacillati</taxon>
        <taxon>Actinomycetota</taxon>
        <taxon>Actinomycetes</taxon>
        <taxon>Streptosporangiales</taxon>
        <taxon>Thermomonosporaceae</taxon>
        <taxon>Actinomadura</taxon>
    </lineage>
</organism>
<dbReference type="Proteomes" id="UP001596074">
    <property type="component" value="Unassembled WGS sequence"/>
</dbReference>
<feature type="region of interest" description="Disordered" evidence="1">
    <location>
        <begin position="45"/>
        <end position="68"/>
    </location>
</feature>
<dbReference type="SUPFAM" id="SSF49482">
    <property type="entry name" value="Aromatic compound dioxygenase"/>
    <property type="match status" value="1"/>
</dbReference>
<evidence type="ECO:0000256" key="2">
    <source>
        <dbReference type="SAM" id="Phobius"/>
    </source>
</evidence>
<keyword evidence="2" id="KW-1133">Transmembrane helix</keyword>
<dbReference type="InterPro" id="IPR015889">
    <property type="entry name" value="Intradiol_dOase_core"/>
</dbReference>
<keyword evidence="2" id="KW-0812">Transmembrane</keyword>
<reference evidence="4" key="1">
    <citation type="journal article" date="2019" name="Int. J. Syst. Evol. Microbiol.">
        <title>The Global Catalogue of Microorganisms (GCM) 10K type strain sequencing project: providing services to taxonomists for standard genome sequencing and annotation.</title>
        <authorList>
            <consortium name="The Broad Institute Genomics Platform"/>
            <consortium name="The Broad Institute Genome Sequencing Center for Infectious Disease"/>
            <person name="Wu L."/>
            <person name="Ma J."/>
        </authorList>
    </citation>
    <scope>NUCLEOTIDE SEQUENCE [LARGE SCALE GENOMIC DNA]</scope>
    <source>
        <strain evidence="4">KCTC 42087</strain>
    </source>
</reference>
<keyword evidence="4" id="KW-1185">Reference proteome</keyword>
<dbReference type="EMBL" id="JBHSON010000014">
    <property type="protein sequence ID" value="MFC5746435.1"/>
    <property type="molecule type" value="Genomic_DNA"/>
</dbReference>
<sequence length="191" mass="20025">MTLDDPDRAAGTRGPSVRGRIITGLAVLLLAAGITWVLVTGESDGPGSAQLSASGPQAGGGRCAATETMPGGDNSYTAGAPVVSDLGRGFVVSGTVREAGSCAPVRNARVQIWMHTRRGHEALASNRGSVMTDAQGRYRLESLPVVPMFGQPHVHIAYDDDAYAPLFLRPVLDDEDQPSITVDFVLQRRGA</sequence>
<dbReference type="Gene3D" id="2.60.130.10">
    <property type="entry name" value="Aromatic compound dioxygenase"/>
    <property type="match status" value="1"/>
</dbReference>
<accession>A0ABW0ZZX6</accession>
<evidence type="ECO:0008006" key="5">
    <source>
        <dbReference type="Google" id="ProtNLM"/>
    </source>
</evidence>
<name>A0ABW0ZZX6_9ACTN</name>
<evidence type="ECO:0000313" key="4">
    <source>
        <dbReference type="Proteomes" id="UP001596074"/>
    </source>
</evidence>
<gene>
    <name evidence="3" type="ORF">ACFPZN_12500</name>
</gene>
<evidence type="ECO:0000313" key="3">
    <source>
        <dbReference type="EMBL" id="MFC5746435.1"/>
    </source>
</evidence>
<evidence type="ECO:0000256" key="1">
    <source>
        <dbReference type="SAM" id="MobiDB-lite"/>
    </source>
</evidence>
<comment type="caution">
    <text evidence="3">The sequence shown here is derived from an EMBL/GenBank/DDBJ whole genome shotgun (WGS) entry which is preliminary data.</text>
</comment>